<comment type="subcellular location">
    <subcellularLocation>
        <location evidence="1">Periplasm</location>
    </subcellularLocation>
</comment>
<accession>A0A5Q0C5C1</accession>
<name>A0A5Q0C5C1_9HYPH</name>
<dbReference type="Proteomes" id="UP000326881">
    <property type="component" value="Chromosome"/>
</dbReference>
<evidence type="ECO:0000256" key="2">
    <source>
        <dbReference type="ARBA" id="ARBA00022729"/>
    </source>
</evidence>
<keyword evidence="5" id="KW-1185">Reference proteome</keyword>
<dbReference type="GO" id="GO:0042597">
    <property type="term" value="C:periplasmic space"/>
    <property type="evidence" value="ECO:0007669"/>
    <property type="project" value="UniProtKB-SubCell"/>
</dbReference>
<dbReference type="OrthoDB" id="6192933at2"/>
<dbReference type="KEGG" id="rgr:FZ934_08440"/>
<protein>
    <submittedName>
        <fullName evidence="4">Transporter substrate-binding domain-containing protein</fullName>
    </submittedName>
</protein>
<evidence type="ECO:0000313" key="5">
    <source>
        <dbReference type="Proteomes" id="UP000326881"/>
    </source>
</evidence>
<dbReference type="InterPro" id="IPR001638">
    <property type="entry name" value="Solute-binding_3/MltF_N"/>
</dbReference>
<evidence type="ECO:0000256" key="1">
    <source>
        <dbReference type="ARBA" id="ARBA00004418"/>
    </source>
</evidence>
<evidence type="ECO:0000313" key="4">
    <source>
        <dbReference type="EMBL" id="QFY60455.1"/>
    </source>
</evidence>
<proteinExistence type="predicted"/>
<gene>
    <name evidence="4" type="ORF">FZ934_08440</name>
</gene>
<dbReference type="SUPFAM" id="SSF53850">
    <property type="entry name" value="Periplasmic binding protein-like II"/>
    <property type="match status" value="1"/>
</dbReference>
<dbReference type="PANTHER" id="PTHR35936:SF17">
    <property type="entry name" value="ARGININE-BINDING EXTRACELLULAR PROTEIN ARTP"/>
    <property type="match status" value="1"/>
</dbReference>
<keyword evidence="2" id="KW-0732">Signal</keyword>
<dbReference type="Gene3D" id="3.40.190.10">
    <property type="entry name" value="Periplasmic binding protein-like II"/>
    <property type="match status" value="2"/>
</dbReference>
<organism evidence="4 5">
    <name type="scientific">Rhizobium grahamii</name>
    <dbReference type="NCBI Taxonomy" id="1120045"/>
    <lineage>
        <taxon>Bacteria</taxon>
        <taxon>Pseudomonadati</taxon>
        <taxon>Pseudomonadota</taxon>
        <taxon>Alphaproteobacteria</taxon>
        <taxon>Hyphomicrobiales</taxon>
        <taxon>Rhizobiaceae</taxon>
        <taxon>Rhizobium/Agrobacterium group</taxon>
        <taxon>Rhizobium</taxon>
    </lineage>
</organism>
<dbReference type="EMBL" id="CP043498">
    <property type="protein sequence ID" value="QFY60455.1"/>
    <property type="molecule type" value="Genomic_DNA"/>
</dbReference>
<dbReference type="PANTHER" id="PTHR35936">
    <property type="entry name" value="MEMBRANE-BOUND LYTIC MUREIN TRANSGLYCOSYLASE F"/>
    <property type="match status" value="1"/>
</dbReference>
<dbReference type="AlphaFoldDB" id="A0A5Q0C5C1"/>
<evidence type="ECO:0000259" key="3">
    <source>
        <dbReference type="SMART" id="SM00062"/>
    </source>
</evidence>
<dbReference type="Pfam" id="PF00497">
    <property type="entry name" value="SBP_bac_3"/>
    <property type="match status" value="1"/>
</dbReference>
<dbReference type="SMART" id="SM00062">
    <property type="entry name" value="PBPb"/>
    <property type="match status" value="1"/>
</dbReference>
<sequence>MAAAGASGISRGGTRMMKLLKVLGLSMAVMSAMTLAAKAQSVEDIKARGKVLVAMDLGSPPYAFTDANQQPQGSDIETAKLLAADMGVELQIVPTNGQGRIPALLSKKADLVIATFSYTPERAKTVAFSDPYSFTRSVIFAEKGAKISSLDDLVGKKTGVARGTTPDVQLGKLLPKGADIVRYDDDATTIAALASGQIDALGTADNRFLTLEERFPGRFEIKYQVDKYYLGIGLRLGNQDLLDYLNKWVAANMQNGKLPDIYQKWLKQPLPKLPKISEIGG</sequence>
<reference evidence="4 5" key="1">
    <citation type="submission" date="2019-08" db="EMBL/GenBank/DDBJ databases">
        <title>Prosopis cineraria nodule microbiome.</title>
        <authorList>
            <person name="Ali R."/>
            <person name="Chaluvadi S.R."/>
            <person name="Wang X."/>
        </authorList>
    </citation>
    <scope>NUCLEOTIDE SEQUENCE [LARGE SCALE GENOMIC DNA]</scope>
    <source>
        <strain evidence="4 5">BG7</strain>
    </source>
</reference>
<feature type="domain" description="Solute-binding protein family 3/N-terminal" evidence="3">
    <location>
        <begin position="50"/>
        <end position="269"/>
    </location>
</feature>